<name>A0A074VJ64_AURM1</name>
<feature type="non-terminal residue" evidence="2">
    <location>
        <position position="1"/>
    </location>
</feature>
<dbReference type="PANTHER" id="PTHR46072">
    <property type="entry name" value="AMIDASE-RELATED-RELATED"/>
    <property type="match status" value="1"/>
</dbReference>
<dbReference type="GeneID" id="63912034"/>
<accession>A0A074VJ64</accession>
<dbReference type="Gene3D" id="3.90.1300.10">
    <property type="entry name" value="Amidase signature (AS) domain"/>
    <property type="match status" value="1"/>
</dbReference>
<keyword evidence="3" id="KW-1185">Reference proteome</keyword>
<protein>
    <recommendedName>
        <fullName evidence="4">Amidase domain-containing protein</fullName>
    </recommendedName>
</protein>
<evidence type="ECO:0000256" key="1">
    <source>
        <dbReference type="ARBA" id="ARBA00009199"/>
    </source>
</evidence>
<evidence type="ECO:0008006" key="4">
    <source>
        <dbReference type="Google" id="ProtNLM"/>
    </source>
</evidence>
<dbReference type="Proteomes" id="UP000030672">
    <property type="component" value="Unassembled WGS sequence"/>
</dbReference>
<dbReference type="HOGENOM" id="CLU_2838017_0_0_1"/>
<sequence>ELQEYKRSYMEYWSSMGAKTVSGRAIDGVILPVSPHAASQKGTDRYFGYTAVANALDLPSCTFPVT</sequence>
<proteinExistence type="inferred from homology"/>
<dbReference type="RefSeq" id="XP_040874641.1">
    <property type="nucleotide sequence ID" value="XM_041018661.1"/>
</dbReference>
<dbReference type="EMBL" id="KL584882">
    <property type="protein sequence ID" value="KEQ57617.1"/>
    <property type="molecule type" value="Genomic_DNA"/>
</dbReference>
<organism evidence="2 3">
    <name type="scientific">Aureobasidium melanogenum (strain CBS 110374)</name>
    <name type="common">Aureobasidium pullulans var. melanogenum</name>
    <dbReference type="NCBI Taxonomy" id="1043003"/>
    <lineage>
        <taxon>Eukaryota</taxon>
        <taxon>Fungi</taxon>
        <taxon>Dikarya</taxon>
        <taxon>Ascomycota</taxon>
        <taxon>Pezizomycotina</taxon>
        <taxon>Dothideomycetes</taxon>
        <taxon>Dothideomycetidae</taxon>
        <taxon>Dothideales</taxon>
        <taxon>Saccotheciaceae</taxon>
        <taxon>Aureobasidium</taxon>
    </lineage>
</organism>
<dbReference type="InterPro" id="IPR036928">
    <property type="entry name" value="AS_sf"/>
</dbReference>
<dbReference type="PANTHER" id="PTHR46072:SF2">
    <property type="entry name" value="AMIDASE (EUROFUNG)"/>
    <property type="match status" value="1"/>
</dbReference>
<evidence type="ECO:0000313" key="3">
    <source>
        <dbReference type="Proteomes" id="UP000030672"/>
    </source>
</evidence>
<dbReference type="STRING" id="1043003.A0A074VJ64"/>
<feature type="non-terminal residue" evidence="2">
    <location>
        <position position="66"/>
    </location>
</feature>
<gene>
    <name evidence="2" type="ORF">M437DRAFT_12554</name>
</gene>
<comment type="similarity">
    <text evidence="1">Belongs to the amidase family.</text>
</comment>
<dbReference type="AlphaFoldDB" id="A0A074VJ64"/>
<reference evidence="2 3" key="1">
    <citation type="journal article" date="2014" name="BMC Genomics">
        <title>Genome sequencing of four Aureobasidium pullulans varieties: biotechnological potential, stress tolerance, and description of new species.</title>
        <authorList>
            <person name="Gostin Ar C."/>
            <person name="Ohm R.A."/>
            <person name="Kogej T."/>
            <person name="Sonjak S."/>
            <person name="Turk M."/>
            <person name="Zajc J."/>
            <person name="Zalar P."/>
            <person name="Grube M."/>
            <person name="Sun H."/>
            <person name="Han J."/>
            <person name="Sharma A."/>
            <person name="Chiniquy J."/>
            <person name="Ngan C.Y."/>
            <person name="Lipzen A."/>
            <person name="Barry K."/>
            <person name="Grigoriev I.V."/>
            <person name="Gunde-Cimerman N."/>
        </authorList>
    </citation>
    <scope>NUCLEOTIDE SEQUENCE [LARGE SCALE GENOMIC DNA]</scope>
    <source>
        <strain evidence="2 3">CBS 110374</strain>
    </source>
</reference>
<evidence type="ECO:0000313" key="2">
    <source>
        <dbReference type="EMBL" id="KEQ57617.1"/>
    </source>
</evidence>
<dbReference type="SUPFAM" id="SSF75304">
    <property type="entry name" value="Amidase signature (AS) enzymes"/>
    <property type="match status" value="1"/>
</dbReference>